<gene>
    <name evidence="2" type="ORF">SAMN05421877_11456</name>
</gene>
<accession>A0A1H6CAJ0</accession>
<dbReference type="Proteomes" id="UP000236731">
    <property type="component" value="Unassembled WGS sequence"/>
</dbReference>
<name>A0A1H6CAJ0_9SPHI</name>
<evidence type="ECO:0000313" key="3">
    <source>
        <dbReference type="Proteomes" id="UP000236731"/>
    </source>
</evidence>
<dbReference type="EMBL" id="FNUT01000014">
    <property type="protein sequence ID" value="SEG69999.1"/>
    <property type="molecule type" value="Genomic_DNA"/>
</dbReference>
<feature type="region of interest" description="Disordered" evidence="1">
    <location>
        <begin position="101"/>
        <end position="121"/>
    </location>
</feature>
<dbReference type="OrthoDB" id="793629at2"/>
<evidence type="ECO:0000313" key="2">
    <source>
        <dbReference type="EMBL" id="SEG69999.1"/>
    </source>
</evidence>
<organism evidence="2 3">
    <name type="scientific">Sphingobacterium lactis</name>
    <dbReference type="NCBI Taxonomy" id="797291"/>
    <lineage>
        <taxon>Bacteria</taxon>
        <taxon>Pseudomonadati</taxon>
        <taxon>Bacteroidota</taxon>
        <taxon>Sphingobacteriia</taxon>
        <taxon>Sphingobacteriales</taxon>
        <taxon>Sphingobacteriaceae</taxon>
        <taxon>Sphingobacterium</taxon>
    </lineage>
</organism>
<reference evidence="3" key="1">
    <citation type="submission" date="2016-10" db="EMBL/GenBank/DDBJ databases">
        <authorList>
            <person name="Varghese N."/>
            <person name="Submissions S."/>
        </authorList>
    </citation>
    <scope>NUCLEOTIDE SEQUENCE [LARGE SCALE GENOMIC DNA]</scope>
    <source>
        <strain evidence="3">DSM 22361</strain>
    </source>
</reference>
<dbReference type="RefSeq" id="WP_103907670.1">
    <property type="nucleotide sequence ID" value="NZ_CP049246.1"/>
</dbReference>
<protein>
    <submittedName>
        <fullName evidence="2">Uncharacterized protein</fullName>
    </submittedName>
</protein>
<evidence type="ECO:0000256" key="1">
    <source>
        <dbReference type="SAM" id="MobiDB-lite"/>
    </source>
</evidence>
<feature type="region of interest" description="Disordered" evidence="1">
    <location>
        <begin position="32"/>
        <end position="72"/>
    </location>
</feature>
<sequence length="147" mass="17457">MENPILIILIVVASFAYKIYDNFKKEQEAAKKRLEQLKKQQQMSSYPDTPKPAPVKSKPANRKINPPLPEIPKKTYEHVQEQRPEVVAEVENFQRMKEEQRRRALLDQQKKEMKPVLEKTEDQFTPQQFDLRKAIIQQAILERPYKD</sequence>
<dbReference type="AlphaFoldDB" id="A0A1H6CAJ0"/>
<keyword evidence="3" id="KW-1185">Reference proteome</keyword>
<proteinExistence type="predicted"/>